<dbReference type="SUPFAM" id="SSF53807">
    <property type="entry name" value="Helical backbone' metal receptor"/>
    <property type="match status" value="1"/>
</dbReference>
<dbReference type="Proteomes" id="UP001589619">
    <property type="component" value="Unassembled WGS sequence"/>
</dbReference>
<comment type="caution">
    <text evidence="4">The sequence shown here is derived from an EMBL/GenBank/DDBJ whole genome shotgun (WGS) entry which is preliminary data.</text>
</comment>
<reference evidence="4 5" key="1">
    <citation type="submission" date="2024-09" db="EMBL/GenBank/DDBJ databases">
        <authorList>
            <person name="Sun Q."/>
            <person name="Mori K."/>
        </authorList>
    </citation>
    <scope>NUCLEOTIDE SEQUENCE [LARGE SCALE GENOMIC DNA]</scope>
    <source>
        <strain evidence="4 5">JCM 12520</strain>
    </source>
</reference>
<feature type="region of interest" description="Disordered" evidence="2">
    <location>
        <begin position="34"/>
        <end position="126"/>
    </location>
</feature>
<dbReference type="InterPro" id="IPR050902">
    <property type="entry name" value="ABC_Transporter_SBP"/>
</dbReference>
<dbReference type="InterPro" id="IPR002491">
    <property type="entry name" value="ABC_transptr_periplasmic_BD"/>
</dbReference>
<dbReference type="PANTHER" id="PTHR30535">
    <property type="entry name" value="VITAMIN B12-BINDING PROTEIN"/>
    <property type="match status" value="1"/>
</dbReference>
<dbReference type="RefSeq" id="WP_344901201.1">
    <property type="nucleotide sequence ID" value="NZ_BAAAYO010000001.1"/>
</dbReference>
<keyword evidence="5" id="KW-1185">Reference proteome</keyword>
<evidence type="ECO:0000256" key="2">
    <source>
        <dbReference type="SAM" id="MobiDB-lite"/>
    </source>
</evidence>
<protein>
    <submittedName>
        <fullName evidence="4">ABC transporter substrate-binding protein</fullName>
    </submittedName>
</protein>
<feature type="compositionally biased region" description="Low complexity" evidence="2">
    <location>
        <begin position="72"/>
        <end position="96"/>
    </location>
</feature>
<organism evidence="4 5">
    <name type="scientific">Paenibacillus hodogayensis</name>
    <dbReference type="NCBI Taxonomy" id="279208"/>
    <lineage>
        <taxon>Bacteria</taxon>
        <taxon>Bacillati</taxon>
        <taxon>Bacillota</taxon>
        <taxon>Bacilli</taxon>
        <taxon>Bacillales</taxon>
        <taxon>Paenibacillaceae</taxon>
        <taxon>Paenibacillus</taxon>
    </lineage>
</organism>
<sequence length="428" mass="44190">MTASKLYSRAFIGFLLIVLTVGCAQSGKNGEAAATNASRDAKAPGEALGLGEGKTSGEAKAPGGALGEGQTPGEAKAPGEALGEGKAPGGAKAPGKSPVEAKAPAEVKKPGEAEAEGGSKLSADAKTAQAAQAATADQAKPFLSFQDDAGRAVTLAAKPRKIVVLSPQLLDLLYAVDGTAIAKTTTSGGGTVPEKAKELADVGGITTVNAEKLLALQPDLVIGSTSFHRELAGMMDASKIPFALLGLSTYKDLKEKTPLFGKIAGTESKASEELAKLDDRIAALTAKLPDRSPSFIMLNVTPNSVSVQRSNTVGLEVASMLNMKNVAETLQASQSSQSTAPYSMEKLVELNPDYVFILIHGARADGEKKIQSDLAGQPAWASLRAVKENRMAILPSDLLLSNPGFRLNESVDYLAKLVYPETYGNGGQ</sequence>
<proteinExistence type="inferred from homology"/>
<comment type="similarity">
    <text evidence="1">Belongs to the bacterial solute-binding protein 8 family.</text>
</comment>
<dbReference type="Gene3D" id="3.40.50.1980">
    <property type="entry name" value="Nitrogenase molybdenum iron protein domain"/>
    <property type="match status" value="2"/>
</dbReference>
<evidence type="ECO:0000256" key="1">
    <source>
        <dbReference type="ARBA" id="ARBA00008814"/>
    </source>
</evidence>
<feature type="domain" description="Fe/B12 periplasmic-binding" evidence="3">
    <location>
        <begin position="161"/>
        <end position="422"/>
    </location>
</feature>
<dbReference type="Pfam" id="PF01497">
    <property type="entry name" value="Peripla_BP_2"/>
    <property type="match status" value="1"/>
</dbReference>
<evidence type="ECO:0000313" key="5">
    <source>
        <dbReference type="Proteomes" id="UP001589619"/>
    </source>
</evidence>
<dbReference type="PROSITE" id="PS50983">
    <property type="entry name" value="FE_B12_PBP"/>
    <property type="match status" value="1"/>
</dbReference>
<feature type="compositionally biased region" description="Basic and acidic residues" evidence="2">
    <location>
        <begin position="103"/>
        <end position="112"/>
    </location>
</feature>
<dbReference type="EMBL" id="JBHMAG010000012">
    <property type="protein sequence ID" value="MFB9753509.1"/>
    <property type="molecule type" value="Genomic_DNA"/>
</dbReference>
<accession>A0ABV5VYX0</accession>
<dbReference type="PROSITE" id="PS51257">
    <property type="entry name" value="PROKAR_LIPOPROTEIN"/>
    <property type="match status" value="1"/>
</dbReference>
<dbReference type="PANTHER" id="PTHR30535:SF34">
    <property type="entry name" value="MOLYBDATE-BINDING PROTEIN MOLA"/>
    <property type="match status" value="1"/>
</dbReference>
<evidence type="ECO:0000259" key="3">
    <source>
        <dbReference type="PROSITE" id="PS50983"/>
    </source>
</evidence>
<name>A0ABV5VYX0_9BACL</name>
<evidence type="ECO:0000313" key="4">
    <source>
        <dbReference type="EMBL" id="MFB9753509.1"/>
    </source>
</evidence>
<gene>
    <name evidence="4" type="ORF">ACFFNY_18235</name>
</gene>